<organism evidence="4 5">
    <name type="scientific">Desulfoscipio gibsoniae DSM 7213</name>
    <dbReference type="NCBI Taxonomy" id="767817"/>
    <lineage>
        <taxon>Bacteria</taxon>
        <taxon>Bacillati</taxon>
        <taxon>Bacillota</taxon>
        <taxon>Clostridia</taxon>
        <taxon>Eubacteriales</taxon>
        <taxon>Desulfallaceae</taxon>
        <taxon>Desulfoscipio</taxon>
    </lineage>
</organism>
<keyword evidence="5" id="KW-1185">Reference proteome</keyword>
<dbReference type="SUPFAM" id="SSF111369">
    <property type="entry name" value="HlyD-like secretion proteins"/>
    <property type="match status" value="1"/>
</dbReference>
<gene>
    <name evidence="4" type="ORF">Desgi_1082</name>
</gene>
<dbReference type="STRING" id="767817.Desgi_1082"/>
<dbReference type="NCBIfam" id="TIGR01730">
    <property type="entry name" value="RND_mfp"/>
    <property type="match status" value="1"/>
</dbReference>
<feature type="domain" description="YknX-like C-terminal permuted SH3-like" evidence="3">
    <location>
        <begin position="308"/>
        <end position="373"/>
    </location>
</feature>
<dbReference type="HOGENOM" id="CLU_018816_1_2_9"/>
<evidence type="ECO:0000313" key="5">
    <source>
        <dbReference type="Proteomes" id="UP000013520"/>
    </source>
</evidence>
<dbReference type="eggNOG" id="COG0845">
    <property type="taxonomic scope" value="Bacteria"/>
</dbReference>
<dbReference type="Gene3D" id="2.40.30.170">
    <property type="match status" value="1"/>
</dbReference>
<evidence type="ECO:0000256" key="2">
    <source>
        <dbReference type="SAM" id="Coils"/>
    </source>
</evidence>
<proteinExistence type="inferred from homology"/>
<dbReference type="OrthoDB" id="1725043at2"/>
<name>R4KJC5_9FIRM</name>
<dbReference type="KEGG" id="dgi:Desgi_1082"/>
<comment type="similarity">
    <text evidence="1">Belongs to the membrane fusion protein (MFP) (TC 8.A.1) family.</text>
</comment>
<dbReference type="PANTHER" id="PTHR30469:SF15">
    <property type="entry name" value="HLYD FAMILY OF SECRETION PROTEINS"/>
    <property type="match status" value="1"/>
</dbReference>
<dbReference type="GO" id="GO:0015562">
    <property type="term" value="F:efflux transmembrane transporter activity"/>
    <property type="evidence" value="ECO:0007669"/>
    <property type="project" value="TreeGrafter"/>
</dbReference>
<dbReference type="Gene3D" id="2.40.420.20">
    <property type="match status" value="1"/>
</dbReference>
<dbReference type="InterPro" id="IPR006143">
    <property type="entry name" value="RND_pump_MFP"/>
</dbReference>
<dbReference type="Proteomes" id="UP000013520">
    <property type="component" value="Chromosome"/>
</dbReference>
<dbReference type="Gene3D" id="2.40.50.100">
    <property type="match status" value="1"/>
</dbReference>
<dbReference type="Gene3D" id="1.10.287.470">
    <property type="entry name" value="Helix hairpin bin"/>
    <property type="match status" value="1"/>
</dbReference>
<protein>
    <submittedName>
        <fullName evidence="4">RND family efflux transporter, MFP subunit</fullName>
    </submittedName>
</protein>
<reference evidence="4 5" key="1">
    <citation type="submission" date="2012-01" db="EMBL/GenBank/DDBJ databases">
        <title>Complete sequence of Desulfotomaculum gibsoniae DSM 7213.</title>
        <authorList>
            <consortium name="US DOE Joint Genome Institute"/>
            <person name="Lucas S."/>
            <person name="Han J."/>
            <person name="Lapidus A."/>
            <person name="Cheng J.-F."/>
            <person name="Goodwin L."/>
            <person name="Pitluck S."/>
            <person name="Peters L."/>
            <person name="Ovchinnikova G."/>
            <person name="Teshima H."/>
            <person name="Detter J.C."/>
            <person name="Han C."/>
            <person name="Tapia R."/>
            <person name="Land M."/>
            <person name="Hauser L."/>
            <person name="Kyrpides N."/>
            <person name="Ivanova N."/>
            <person name="Pagani I."/>
            <person name="Parshina S."/>
            <person name="Plugge C."/>
            <person name="Muyzer G."/>
            <person name="Kuever J."/>
            <person name="Ivanova A."/>
            <person name="Nazina T."/>
            <person name="Klenk H.-P."/>
            <person name="Brambilla E."/>
            <person name="Spring S."/>
            <person name="Stams A.F."/>
            <person name="Woyke T."/>
        </authorList>
    </citation>
    <scope>NUCLEOTIDE SEQUENCE [LARGE SCALE GENOMIC DNA]</scope>
    <source>
        <strain evidence="4 5">DSM 7213</strain>
    </source>
</reference>
<dbReference type="RefSeq" id="WP_006521274.1">
    <property type="nucleotide sequence ID" value="NC_021184.1"/>
</dbReference>
<dbReference type="Pfam" id="PF25989">
    <property type="entry name" value="YknX_C"/>
    <property type="match status" value="1"/>
</dbReference>
<dbReference type="InterPro" id="IPR058637">
    <property type="entry name" value="YknX-like_C"/>
</dbReference>
<dbReference type="GO" id="GO:1990281">
    <property type="term" value="C:efflux pump complex"/>
    <property type="evidence" value="ECO:0007669"/>
    <property type="project" value="TreeGrafter"/>
</dbReference>
<evidence type="ECO:0000259" key="3">
    <source>
        <dbReference type="Pfam" id="PF25989"/>
    </source>
</evidence>
<evidence type="ECO:0000313" key="4">
    <source>
        <dbReference type="EMBL" id="AGL00610.1"/>
    </source>
</evidence>
<sequence length="382" mass="41490">MEVSKHLLTKWTIVKKLFIFLLIIGLLALTGVVGMTRIRQMYNMPPKEQHVGIPVETVTAGRGAVTRSMEYTGTVESYSVSSPAAKISERVEKVAVREGDRVNPGDVLITLSAAELQSKVDTLSRRVETAKLNLAHRESEVQVYKVLAEEGAIPEHDYNNIIYNRDTAAASLREAEALLAEAQLALNNTIIRSEIAGVVAAVDIEAGDQATPGKPLISVVDADNLKVLIQVIENDLPLIQPGMPAKIHFPGGRHIEASVGQTYPILDSKTRSATVEIPLPVKQVREQKVLSGMSANVVLVLAQKKDALLLPVDSVVQRQSKSYVFLVENGKAVQTEVKTGISDWNNVEIISGIDAKNQVVLRPPSDLRDGKDVYLLDGGSKS</sequence>
<keyword evidence="2" id="KW-0175">Coiled coil</keyword>
<dbReference type="AlphaFoldDB" id="R4KJC5"/>
<feature type="coiled-coil region" evidence="2">
    <location>
        <begin position="165"/>
        <end position="192"/>
    </location>
</feature>
<dbReference type="EMBL" id="CP003273">
    <property type="protein sequence ID" value="AGL00610.1"/>
    <property type="molecule type" value="Genomic_DNA"/>
</dbReference>
<evidence type="ECO:0000256" key="1">
    <source>
        <dbReference type="ARBA" id="ARBA00009477"/>
    </source>
</evidence>
<dbReference type="PANTHER" id="PTHR30469">
    <property type="entry name" value="MULTIDRUG RESISTANCE PROTEIN MDTA"/>
    <property type="match status" value="1"/>
</dbReference>
<accession>R4KJC5</accession>